<organism evidence="2">
    <name type="scientific">Streptomyces sp. R33</name>
    <dbReference type="NCBI Taxonomy" id="3238629"/>
    <lineage>
        <taxon>Bacteria</taxon>
        <taxon>Bacillati</taxon>
        <taxon>Actinomycetota</taxon>
        <taxon>Actinomycetes</taxon>
        <taxon>Kitasatosporales</taxon>
        <taxon>Streptomycetaceae</taxon>
        <taxon>Streptomyces</taxon>
    </lineage>
</organism>
<dbReference type="AlphaFoldDB" id="A0AB39XZM3"/>
<dbReference type="GO" id="GO:0008171">
    <property type="term" value="F:O-methyltransferase activity"/>
    <property type="evidence" value="ECO:0007669"/>
    <property type="project" value="TreeGrafter"/>
</dbReference>
<dbReference type="InterPro" id="IPR053188">
    <property type="entry name" value="FkbM_Methyltransferase"/>
</dbReference>
<gene>
    <name evidence="2" type="ORF">AB5J51_08430</name>
</gene>
<dbReference type="PANTHER" id="PTHR36973">
    <property type="entry name" value="SLL1456 PROTEIN-RELATED"/>
    <property type="match status" value="1"/>
</dbReference>
<evidence type="ECO:0000313" key="2">
    <source>
        <dbReference type="EMBL" id="XDV62956.1"/>
    </source>
</evidence>
<name>A0AB39XZM3_9ACTN</name>
<protein>
    <submittedName>
        <fullName evidence="2">FkbM family methyltransferase</fullName>
    </submittedName>
</protein>
<dbReference type="RefSeq" id="WP_369777329.1">
    <property type="nucleotide sequence ID" value="NZ_CP165727.1"/>
</dbReference>
<dbReference type="InterPro" id="IPR029063">
    <property type="entry name" value="SAM-dependent_MTases_sf"/>
</dbReference>
<dbReference type="EMBL" id="CP165727">
    <property type="protein sequence ID" value="XDV62956.1"/>
    <property type="molecule type" value="Genomic_DNA"/>
</dbReference>
<dbReference type="GO" id="GO:0032259">
    <property type="term" value="P:methylation"/>
    <property type="evidence" value="ECO:0007669"/>
    <property type="project" value="UniProtKB-KW"/>
</dbReference>
<keyword evidence="2" id="KW-0489">Methyltransferase</keyword>
<reference evidence="2" key="1">
    <citation type="submission" date="2024-08" db="EMBL/GenBank/DDBJ databases">
        <authorList>
            <person name="Yu S.T."/>
        </authorList>
    </citation>
    <scope>NUCLEOTIDE SEQUENCE</scope>
    <source>
        <strain evidence="2">R33</strain>
    </source>
</reference>
<dbReference type="InterPro" id="IPR006342">
    <property type="entry name" value="FkbM_mtfrase"/>
</dbReference>
<proteinExistence type="predicted"/>
<keyword evidence="2" id="KW-0808">Transferase</keyword>
<dbReference type="Pfam" id="PF05050">
    <property type="entry name" value="Methyltransf_21"/>
    <property type="match status" value="1"/>
</dbReference>
<feature type="domain" description="Methyltransferase FkbM" evidence="1">
    <location>
        <begin position="44"/>
        <end position="205"/>
    </location>
</feature>
<dbReference type="PANTHER" id="PTHR36973:SF4">
    <property type="entry name" value="NODULATION PROTEIN"/>
    <property type="match status" value="1"/>
</dbReference>
<dbReference type="NCBIfam" id="TIGR01444">
    <property type="entry name" value="fkbM_fam"/>
    <property type="match status" value="1"/>
</dbReference>
<dbReference type="Gene3D" id="3.40.50.150">
    <property type="entry name" value="Vaccinia Virus protein VP39"/>
    <property type="match status" value="1"/>
</dbReference>
<sequence length="258" mass="28135">MTLLHRARSAMQRLGIDIARYPASWSGRQLVQLLRKFDVGLVIDAGAHAGGYGTMLRHSGYRGRIVSFEPLTGPRTELQRRAASDPAWTVLPYALGDHSGTVVMNVSGNAGASSSVLPMLERHRAAAPHAAYLSRQTAEIRRLDELWEQIVAPGERVFLKMDVQGYEAHVLRGAGRYASECAGIQTETSFVPLYRDGLLFDDALALTQGELGLTLMSVVPGFTDPCTGQMLQCDLVLFRADTAPKDGRMPTQVARAAR</sequence>
<evidence type="ECO:0000259" key="1">
    <source>
        <dbReference type="Pfam" id="PF05050"/>
    </source>
</evidence>
<accession>A0AB39XZM3</accession>
<dbReference type="SUPFAM" id="SSF53335">
    <property type="entry name" value="S-adenosyl-L-methionine-dependent methyltransferases"/>
    <property type="match status" value="1"/>
</dbReference>